<name>A0A7J0GNW8_9ERIC</name>
<organism evidence="2 3">
    <name type="scientific">Actinidia rufa</name>
    <dbReference type="NCBI Taxonomy" id="165716"/>
    <lineage>
        <taxon>Eukaryota</taxon>
        <taxon>Viridiplantae</taxon>
        <taxon>Streptophyta</taxon>
        <taxon>Embryophyta</taxon>
        <taxon>Tracheophyta</taxon>
        <taxon>Spermatophyta</taxon>
        <taxon>Magnoliopsida</taxon>
        <taxon>eudicotyledons</taxon>
        <taxon>Gunneridae</taxon>
        <taxon>Pentapetalae</taxon>
        <taxon>asterids</taxon>
        <taxon>Ericales</taxon>
        <taxon>Actinidiaceae</taxon>
        <taxon>Actinidia</taxon>
    </lineage>
</organism>
<sequence length="300" mass="33929">METLSPKTSPGWAEVPSPGATIGATPLLATFFLAQMTMHLAAEVVALEPFAILMSFYTSIFLNMDVKGNMTRFISGMMELTLVTRNLACTLYKFILGIVSTIGRHLFTTKGKALAKCLGTEDRRDQEESSRSYFLQNLVEPLFFRVDNTSPRVRNKLSRADIVEVQYSPNSGVDRKMKAGMERSLISGHLSYAIQFALSHDAYLPLKWRSVFHLGIFPVVRRFFWRGGRELVYLIRHDGLFCQVFKKTQDGREFSKSPMPALLDIYRRAKRRSAINDLHVSLSQGTPSLRAYVIHLLPIA</sequence>
<keyword evidence="1" id="KW-0472">Membrane</keyword>
<dbReference type="EMBL" id="BJWL01000023">
    <property type="protein sequence ID" value="GFZ12473.1"/>
    <property type="molecule type" value="Genomic_DNA"/>
</dbReference>
<accession>A0A7J0GNW8</accession>
<keyword evidence="1" id="KW-1133">Transmembrane helix</keyword>
<dbReference type="Proteomes" id="UP000585474">
    <property type="component" value="Unassembled WGS sequence"/>
</dbReference>
<evidence type="ECO:0000313" key="3">
    <source>
        <dbReference type="Proteomes" id="UP000585474"/>
    </source>
</evidence>
<feature type="transmembrane region" description="Helical" evidence="1">
    <location>
        <begin position="82"/>
        <end position="102"/>
    </location>
</feature>
<proteinExistence type="predicted"/>
<keyword evidence="3" id="KW-1185">Reference proteome</keyword>
<reference evidence="2 3" key="1">
    <citation type="submission" date="2019-07" db="EMBL/GenBank/DDBJ databases">
        <title>De Novo Assembly of kiwifruit Actinidia rufa.</title>
        <authorList>
            <person name="Sugita-Konishi S."/>
            <person name="Sato K."/>
            <person name="Mori E."/>
            <person name="Abe Y."/>
            <person name="Kisaki G."/>
            <person name="Hamano K."/>
            <person name="Suezawa K."/>
            <person name="Otani M."/>
            <person name="Fukuda T."/>
            <person name="Manabe T."/>
            <person name="Gomi K."/>
            <person name="Tabuchi M."/>
            <person name="Akimitsu K."/>
            <person name="Kataoka I."/>
        </authorList>
    </citation>
    <scope>NUCLEOTIDE SEQUENCE [LARGE SCALE GENOMIC DNA]</scope>
    <source>
        <strain evidence="3">cv. Fuchu</strain>
    </source>
</reference>
<dbReference type="AlphaFoldDB" id="A0A7J0GNW8"/>
<evidence type="ECO:0000256" key="1">
    <source>
        <dbReference type="SAM" id="Phobius"/>
    </source>
</evidence>
<feature type="transmembrane region" description="Helical" evidence="1">
    <location>
        <begin position="40"/>
        <end position="62"/>
    </location>
</feature>
<evidence type="ECO:0000313" key="2">
    <source>
        <dbReference type="EMBL" id="GFZ12473.1"/>
    </source>
</evidence>
<gene>
    <name evidence="2" type="ORF">Acr_23g0008580</name>
</gene>
<comment type="caution">
    <text evidence="2">The sequence shown here is derived from an EMBL/GenBank/DDBJ whole genome shotgun (WGS) entry which is preliminary data.</text>
</comment>
<protein>
    <submittedName>
        <fullName evidence="2">Uncharacterized protein</fullName>
    </submittedName>
</protein>
<keyword evidence="1" id="KW-0812">Transmembrane</keyword>